<dbReference type="InterPro" id="IPR020568">
    <property type="entry name" value="Ribosomal_Su5_D2-typ_SF"/>
</dbReference>
<evidence type="ECO:0000313" key="1">
    <source>
        <dbReference type="EMBL" id="REE07858.1"/>
    </source>
</evidence>
<comment type="caution">
    <text evidence="1">The sequence shown here is derived from an EMBL/GenBank/DDBJ whole genome shotgun (WGS) entry which is preliminary data.</text>
</comment>
<keyword evidence="2" id="KW-1185">Reference proteome</keyword>
<dbReference type="Proteomes" id="UP000256919">
    <property type="component" value="Unassembled WGS sequence"/>
</dbReference>
<accession>A0A3D9LKG1</accession>
<reference evidence="1 2" key="1">
    <citation type="submission" date="2018-07" db="EMBL/GenBank/DDBJ databases">
        <title>Genomic Encyclopedia of Type Strains, Phase III (KMG-III): the genomes of soil and plant-associated and newly described type strains.</title>
        <authorList>
            <person name="Whitman W."/>
        </authorList>
    </citation>
    <scope>NUCLEOTIDE SEQUENCE [LARGE SCALE GENOMIC DNA]</scope>
    <source>
        <strain evidence="1 2">CECT 7948</strain>
    </source>
</reference>
<dbReference type="Pfam" id="PF13541">
    <property type="entry name" value="ChlI"/>
    <property type="match status" value="1"/>
</dbReference>
<gene>
    <name evidence="1" type="ORF">DFQ09_11052</name>
</gene>
<dbReference type="EMBL" id="QREI01000010">
    <property type="protein sequence ID" value="REE07858.1"/>
    <property type="molecule type" value="Genomic_DNA"/>
</dbReference>
<evidence type="ECO:0000313" key="2">
    <source>
        <dbReference type="Proteomes" id="UP000256919"/>
    </source>
</evidence>
<sequence>MLKKVFASAVFGVEASVITVEVNVDIGVGYHLVGLPDNAIKESNYRIAAALQNNGYRIPGKKITIALARRIGLYKSTLARFEQA</sequence>
<organism evidence="1 2">
    <name type="scientific">Winogradskyella pacifica</name>
    <dbReference type="NCBI Taxonomy" id="664642"/>
    <lineage>
        <taxon>Bacteria</taxon>
        <taxon>Pseudomonadati</taxon>
        <taxon>Bacteroidota</taxon>
        <taxon>Flavobacteriia</taxon>
        <taxon>Flavobacteriales</taxon>
        <taxon>Flavobacteriaceae</taxon>
        <taxon>Winogradskyella</taxon>
    </lineage>
</organism>
<dbReference type="AlphaFoldDB" id="A0A3D9LKG1"/>
<protein>
    <submittedName>
        <fullName evidence="1">Mg-chelatase subunit ChlI-like protein</fullName>
    </submittedName>
</protein>
<name>A0A3D9LKG1_9FLAO</name>
<dbReference type="SUPFAM" id="SSF54211">
    <property type="entry name" value="Ribosomal protein S5 domain 2-like"/>
    <property type="match status" value="1"/>
</dbReference>
<proteinExistence type="predicted"/>